<reference evidence="1" key="1">
    <citation type="journal article" date="2014" name="Nat. Commun.">
        <title>Multiple recent horizontal transfers of a large genomic region in cheese making fungi.</title>
        <authorList>
            <person name="Cheeseman K."/>
            <person name="Ropars J."/>
            <person name="Renault P."/>
            <person name="Dupont J."/>
            <person name="Gouzy J."/>
            <person name="Branca A."/>
            <person name="Abraham A.L."/>
            <person name="Ceppi M."/>
            <person name="Conseiller E."/>
            <person name="Debuchy R."/>
            <person name="Malagnac F."/>
            <person name="Goarin A."/>
            <person name="Silar P."/>
            <person name="Lacoste S."/>
            <person name="Sallet E."/>
            <person name="Bensimon A."/>
            <person name="Giraud T."/>
            <person name="Brygoo Y."/>
        </authorList>
    </citation>
    <scope>NUCLEOTIDE SEQUENCE [LARGE SCALE GENOMIC DNA]</scope>
    <source>
        <strain evidence="1">FM164</strain>
    </source>
</reference>
<evidence type="ECO:0000313" key="1">
    <source>
        <dbReference type="EMBL" id="CDM34874.1"/>
    </source>
</evidence>
<dbReference type="EMBL" id="HG792017">
    <property type="protein sequence ID" value="CDM34874.1"/>
    <property type="molecule type" value="Genomic_DNA"/>
</dbReference>
<gene>
    <name evidence="1" type="ORF">PROQFM164_S03g001601</name>
</gene>
<dbReference type="OrthoDB" id="4440408at2759"/>
<evidence type="ECO:0000313" key="2">
    <source>
        <dbReference type="Proteomes" id="UP000030686"/>
    </source>
</evidence>
<dbReference type="Proteomes" id="UP000030686">
    <property type="component" value="Unassembled WGS sequence"/>
</dbReference>
<dbReference type="STRING" id="1365484.W6QL15"/>
<proteinExistence type="predicted"/>
<keyword evidence="2" id="KW-1185">Reference proteome</keyword>
<sequence length="117" mass="13372">MYVAESGGRPGFAKDAYLSSREKAGWHLRSKWLRQDCAKRGGCSGRQCKCCERPPDSDRMKGWGHCTVECACCHRERAFELQDTDRRLFQPDFDVSIHPMTAYSADIFHAYIFAGMN</sequence>
<name>W6QL15_PENRF</name>
<accession>W6QL15</accession>
<dbReference type="AlphaFoldDB" id="W6QL15"/>
<organism evidence="1 2">
    <name type="scientific">Penicillium roqueforti (strain FM164)</name>
    <dbReference type="NCBI Taxonomy" id="1365484"/>
    <lineage>
        <taxon>Eukaryota</taxon>
        <taxon>Fungi</taxon>
        <taxon>Dikarya</taxon>
        <taxon>Ascomycota</taxon>
        <taxon>Pezizomycotina</taxon>
        <taxon>Eurotiomycetes</taxon>
        <taxon>Eurotiomycetidae</taxon>
        <taxon>Eurotiales</taxon>
        <taxon>Aspergillaceae</taxon>
        <taxon>Penicillium</taxon>
    </lineage>
</organism>
<protein>
    <submittedName>
        <fullName evidence="1">Genomic scaffold, ProqFM164S03</fullName>
    </submittedName>
</protein>